<dbReference type="Gene3D" id="1.20.1440.130">
    <property type="entry name" value="VKOR domain"/>
    <property type="match status" value="1"/>
</dbReference>
<dbReference type="GO" id="GO:0048038">
    <property type="term" value="F:quinone binding"/>
    <property type="evidence" value="ECO:0007669"/>
    <property type="project" value="UniProtKB-KW"/>
</dbReference>
<dbReference type="InterPro" id="IPR038354">
    <property type="entry name" value="VKOR_sf"/>
</dbReference>
<evidence type="ECO:0000256" key="2">
    <source>
        <dbReference type="ARBA" id="ARBA00006214"/>
    </source>
</evidence>
<comment type="similarity">
    <text evidence="2">Belongs to the VKOR family.</text>
</comment>
<dbReference type="AlphaFoldDB" id="A0A7S8E6Y8"/>
<evidence type="ECO:0000256" key="10">
    <source>
        <dbReference type="SAM" id="Phobius"/>
    </source>
</evidence>
<reference evidence="12 13" key="1">
    <citation type="submission" date="2020-02" db="EMBL/GenBank/DDBJ databases">
        <authorList>
            <person name="Zheng R.K."/>
            <person name="Sun C.M."/>
        </authorList>
    </citation>
    <scope>NUCLEOTIDE SEQUENCE [LARGE SCALE GENOMIC DNA]</scope>
    <source>
        <strain evidence="13">rifampicinis</strain>
    </source>
</reference>
<evidence type="ECO:0000256" key="5">
    <source>
        <dbReference type="ARBA" id="ARBA00022989"/>
    </source>
</evidence>
<dbReference type="Proteomes" id="UP000594468">
    <property type="component" value="Chromosome"/>
</dbReference>
<dbReference type="EMBL" id="CP062983">
    <property type="protein sequence ID" value="QPC81443.1"/>
    <property type="molecule type" value="Genomic_DNA"/>
</dbReference>
<evidence type="ECO:0000259" key="11">
    <source>
        <dbReference type="SMART" id="SM00756"/>
    </source>
</evidence>
<dbReference type="PANTHER" id="PTHR34573">
    <property type="entry name" value="VKC DOMAIN-CONTAINING PROTEIN"/>
    <property type="match status" value="1"/>
</dbReference>
<evidence type="ECO:0000256" key="1">
    <source>
        <dbReference type="ARBA" id="ARBA00004141"/>
    </source>
</evidence>
<dbReference type="PANTHER" id="PTHR34573:SF1">
    <property type="entry name" value="VITAMIN K EPOXIDE REDUCTASE DOMAIN-CONTAINING PROTEIN"/>
    <property type="match status" value="1"/>
</dbReference>
<keyword evidence="4" id="KW-0874">Quinone</keyword>
<feature type="transmembrane region" description="Helical" evidence="10">
    <location>
        <begin position="101"/>
        <end position="120"/>
    </location>
</feature>
<evidence type="ECO:0000313" key="13">
    <source>
        <dbReference type="Proteomes" id="UP000594468"/>
    </source>
</evidence>
<evidence type="ECO:0000313" key="12">
    <source>
        <dbReference type="EMBL" id="QPC81443.1"/>
    </source>
</evidence>
<feature type="transmembrane region" description="Helical" evidence="10">
    <location>
        <begin position="70"/>
        <end position="89"/>
    </location>
</feature>
<evidence type="ECO:0000256" key="4">
    <source>
        <dbReference type="ARBA" id="ARBA00022719"/>
    </source>
</evidence>
<accession>A0A7S8E6Y8</accession>
<dbReference type="KEGG" id="pmet:G4Y79_17325"/>
<dbReference type="GO" id="GO:0016020">
    <property type="term" value="C:membrane"/>
    <property type="evidence" value="ECO:0007669"/>
    <property type="project" value="UniProtKB-SubCell"/>
</dbReference>
<comment type="subcellular location">
    <subcellularLocation>
        <location evidence="1">Membrane</location>
        <topology evidence="1">Multi-pass membrane protein</topology>
    </subcellularLocation>
</comment>
<dbReference type="GO" id="GO:0016491">
    <property type="term" value="F:oxidoreductase activity"/>
    <property type="evidence" value="ECO:0007669"/>
    <property type="project" value="UniProtKB-KW"/>
</dbReference>
<keyword evidence="9" id="KW-0676">Redox-active center</keyword>
<evidence type="ECO:0000256" key="7">
    <source>
        <dbReference type="ARBA" id="ARBA00023136"/>
    </source>
</evidence>
<feature type="transmembrane region" description="Helical" evidence="10">
    <location>
        <begin position="20"/>
        <end position="38"/>
    </location>
</feature>
<evidence type="ECO:0000256" key="8">
    <source>
        <dbReference type="ARBA" id="ARBA00023157"/>
    </source>
</evidence>
<keyword evidence="6" id="KW-0560">Oxidoreductase</keyword>
<gene>
    <name evidence="12" type="ORF">G4Y79_17325</name>
</gene>
<keyword evidence="13" id="KW-1185">Reference proteome</keyword>
<sequence length="165" mass="18732">MSSVSYPEKPKNTAGNRLKYVAYALIIGGIIVTTYLSYLKANQALAVCVQGGAFNCNVVLNSVYSELFGIPIAYLGWLVYIILGAMLLLESRVEFFQNNGRILMFGLALFAWVFSMYLVYLQFFVLQALCQWCLTHEAIMTVLFFLLVWRLWQGLQADDEEVIVE</sequence>
<evidence type="ECO:0000256" key="3">
    <source>
        <dbReference type="ARBA" id="ARBA00022692"/>
    </source>
</evidence>
<name>A0A7S8E6Y8_9CHLR</name>
<keyword evidence="5 10" id="KW-1133">Transmembrane helix</keyword>
<feature type="transmembrane region" description="Helical" evidence="10">
    <location>
        <begin position="126"/>
        <end position="149"/>
    </location>
</feature>
<organism evidence="12 13">
    <name type="scientific">Phototrophicus methaneseepsis</name>
    <dbReference type="NCBI Taxonomy" id="2710758"/>
    <lineage>
        <taxon>Bacteria</taxon>
        <taxon>Bacillati</taxon>
        <taxon>Chloroflexota</taxon>
        <taxon>Candidatus Thermofontia</taxon>
        <taxon>Phototrophicales</taxon>
        <taxon>Phototrophicaceae</taxon>
        <taxon>Phototrophicus</taxon>
    </lineage>
</organism>
<dbReference type="InterPro" id="IPR044698">
    <property type="entry name" value="VKOR/LTO1"/>
</dbReference>
<evidence type="ECO:0000256" key="9">
    <source>
        <dbReference type="ARBA" id="ARBA00023284"/>
    </source>
</evidence>
<protein>
    <submittedName>
        <fullName evidence="12">Vitamin K epoxide reductase family protein</fullName>
    </submittedName>
</protein>
<proteinExistence type="inferred from homology"/>
<dbReference type="CDD" id="cd12916">
    <property type="entry name" value="VKOR_1"/>
    <property type="match status" value="1"/>
</dbReference>
<keyword evidence="8" id="KW-1015">Disulfide bond</keyword>
<feature type="domain" description="Vitamin K epoxide reductase" evidence="11">
    <location>
        <begin position="15"/>
        <end position="151"/>
    </location>
</feature>
<dbReference type="InterPro" id="IPR012932">
    <property type="entry name" value="VKOR"/>
</dbReference>
<dbReference type="RefSeq" id="WP_195169516.1">
    <property type="nucleotide sequence ID" value="NZ_CP062983.1"/>
</dbReference>
<dbReference type="Pfam" id="PF07884">
    <property type="entry name" value="VKOR"/>
    <property type="match status" value="1"/>
</dbReference>
<dbReference type="SMART" id="SM00756">
    <property type="entry name" value="VKc"/>
    <property type="match status" value="1"/>
</dbReference>
<keyword evidence="7 10" id="KW-0472">Membrane</keyword>
<evidence type="ECO:0000256" key="6">
    <source>
        <dbReference type="ARBA" id="ARBA00023002"/>
    </source>
</evidence>
<keyword evidence="3 10" id="KW-0812">Transmembrane</keyword>